<feature type="domain" description="ParB-like N-terminal" evidence="4">
    <location>
        <begin position="25"/>
        <end position="116"/>
    </location>
</feature>
<evidence type="ECO:0000259" key="4">
    <source>
        <dbReference type="SMART" id="SM00470"/>
    </source>
</evidence>
<dbReference type="Gene3D" id="3.90.1530.30">
    <property type="match status" value="1"/>
</dbReference>
<dbReference type="AlphaFoldDB" id="M3I7Z2"/>
<keyword evidence="2" id="KW-0159">Chromosome partition</keyword>
<dbReference type="Gene3D" id="1.10.10.2830">
    <property type="match status" value="1"/>
</dbReference>
<dbReference type="InterPro" id="IPR041468">
    <property type="entry name" value="HTH_ParB/Spo0J"/>
</dbReference>
<dbReference type="InterPro" id="IPR036086">
    <property type="entry name" value="ParB/Sulfiredoxin_sf"/>
</dbReference>
<evidence type="ECO:0000256" key="2">
    <source>
        <dbReference type="ARBA" id="ARBA00022829"/>
    </source>
</evidence>
<dbReference type="NCBIfam" id="TIGR00180">
    <property type="entry name" value="parB_part"/>
    <property type="match status" value="1"/>
</dbReference>
<accession>M3I7Z2</accession>
<dbReference type="SUPFAM" id="SSF110849">
    <property type="entry name" value="ParB/Sulfiredoxin"/>
    <property type="match status" value="1"/>
</dbReference>
<dbReference type="GO" id="GO:0005694">
    <property type="term" value="C:chromosome"/>
    <property type="evidence" value="ECO:0007669"/>
    <property type="project" value="TreeGrafter"/>
</dbReference>
<dbReference type="EMBL" id="AFME02000160">
    <property type="protein sequence ID" value="EMG11526.1"/>
    <property type="molecule type" value="Genomic_DNA"/>
</dbReference>
<dbReference type="GO" id="GO:0003677">
    <property type="term" value="F:DNA binding"/>
    <property type="evidence" value="ECO:0007669"/>
    <property type="project" value="UniProtKB-KW"/>
</dbReference>
<dbReference type="SMART" id="SM00470">
    <property type="entry name" value="ParB"/>
    <property type="match status" value="1"/>
</dbReference>
<name>M3I7Z2_LEPIR</name>
<evidence type="ECO:0000313" key="5">
    <source>
        <dbReference type="EMBL" id="EMG11526.1"/>
    </source>
</evidence>
<comment type="caution">
    <text evidence="5">The sequence shown here is derived from an EMBL/GenBank/DDBJ whole genome shotgun (WGS) entry which is preliminary data.</text>
</comment>
<sequence length="286" mass="32508">MSSKSKRLGSLADVFQAEKLEGTVRKIRLDKILPSENQPRQDRKKGVDDLARSLEKDGLLQPIIVTKQNPEDENYRIVAGERRYHAAKQLDWTEVECKILDRDEKETFRLAIIENLQRENLSPYEEIEAMSHLKTSFKYTDQELGTLFGKSRSYMTELLGISSLSKEELRSCKEAGIEGKNLLIQAVAASRKGTFFEFLNLFQTGALKTVKDAKSFNREEENLFTPKIATNTNSKTSNSKLTEYKITKKQGLIQITSHDEALLGEILKLIKKKFAKNSGTRKSDVA</sequence>
<dbReference type="PANTHER" id="PTHR33375:SF1">
    <property type="entry name" value="CHROMOSOME-PARTITIONING PROTEIN PARB-RELATED"/>
    <property type="match status" value="1"/>
</dbReference>
<keyword evidence="3" id="KW-0238">DNA-binding</keyword>
<dbReference type="InterPro" id="IPR003115">
    <property type="entry name" value="ParB_N"/>
</dbReference>
<evidence type="ECO:0000313" key="6">
    <source>
        <dbReference type="Proteomes" id="UP000011776"/>
    </source>
</evidence>
<organism evidence="5 6">
    <name type="scientific">Leptospira interrogans serovar Grippotyphosa str. LT2186</name>
    <dbReference type="NCBI Taxonomy" id="1001599"/>
    <lineage>
        <taxon>Bacteria</taxon>
        <taxon>Pseudomonadati</taxon>
        <taxon>Spirochaetota</taxon>
        <taxon>Spirochaetia</taxon>
        <taxon>Leptospirales</taxon>
        <taxon>Leptospiraceae</taxon>
        <taxon>Leptospira</taxon>
    </lineage>
</organism>
<reference evidence="5 6" key="1">
    <citation type="submission" date="2013-02" db="EMBL/GenBank/DDBJ databases">
        <authorList>
            <person name="Harkins D.M."/>
            <person name="Durkin A.S."/>
            <person name="Brinkac L.M."/>
            <person name="Haft D.H."/>
            <person name="Selengut J.D."/>
            <person name="Sanka R."/>
            <person name="DePew J."/>
            <person name="Purushe J."/>
            <person name="Tulsiani S.M."/>
            <person name="Graham G.C."/>
            <person name="Burns M.-A."/>
            <person name="Dohnt M.F."/>
            <person name="Smythe L.D."/>
            <person name="McKay D.B."/>
            <person name="Craig S.B."/>
            <person name="Vinetz J.M."/>
            <person name="Sutton G.G."/>
            <person name="Nierman W.C."/>
            <person name="Fouts D.E."/>
        </authorList>
    </citation>
    <scope>NUCLEOTIDE SEQUENCE [LARGE SCALE GENOMIC DNA]</scope>
    <source>
        <strain evidence="5 6">LT2186</strain>
    </source>
</reference>
<dbReference type="Proteomes" id="UP000011776">
    <property type="component" value="Unassembled WGS sequence"/>
</dbReference>
<dbReference type="Pfam" id="PF02195">
    <property type="entry name" value="ParB_N"/>
    <property type="match status" value="1"/>
</dbReference>
<evidence type="ECO:0000256" key="3">
    <source>
        <dbReference type="ARBA" id="ARBA00023125"/>
    </source>
</evidence>
<comment type="similarity">
    <text evidence="1">Belongs to the ParB family.</text>
</comment>
<dbReference type="PANTHER" id="PTHR33375">
    <property type="entry name" value="CHROMOSOME-PARTITIONING PROTEIN PARB-RELATED"/>
    <property type="match status" value="1"/>
</dbReference>
<gene>
    <name evidence="5" type="ORF">LEP1GSC151_5554</name>
</gene>
<proteinExistence type="inferred from homology"/>
<evidence type="ECO:0000256" key="1">
    <source>
        <dbReference type="ARBA" id="ARBA00006295"/>
    </source>
</evidence>
<dbReference type="InterPro" id="IPR004437">
    <property type="entry name" value="ParB/RepB/Spo0J"/>
</dbReference>
<dbReference type="InterPro" id="IPR050336">
    <property type="entry name" value="Chromosome_partition/occlusion"/>
</dbReference>
<dbReference type="GO" id="GO:0045881">
    <property type="term" value="P:positive regulation of sporulation resulting in formation of a cellular spore"/>
    <property type="evidence" value="ECO:0007669"/>
    <property type="project" value="TreeGrafter"/>
</dbReference>
<dbReference type="FunFam" id="1.10.10.2830:FF:000004">
    <property type="entry name" value="ParB-like protein"/>
    <property type="match status" value="1"/>
</dbReference>
<protein>
    <submittedName>
        <fullName evidence="5">ParB-like protein</fullName>
    </submittedName>
</protein>
<dbReference type="FunFam" id="3.90.1530.30:FF:000001">
    <property type="entry name" value="Chromosome partitioning protein ParB"/>
    <property type="match status" value="1"/>
</dbReference>
<dbReference type="GO" id="GO:0007059">
    <property type="term" value="P:chromosome segregation"/>
    <property type="evidence" value="ECO:0007669"/>
    <property type="project" value="UniProtKB-KW"/>
</dbReference>
<dbReference type="BioCyc" id="LINT1001599:G11K9-1866-MONOMER"/>
<dbReference type="Pfam" id="PF17762">
    <property type="entry name" value="HTH_ParB"/>
    <property type="match status" value="1"/>
</dbReference>